<comment type="caution">
    <text evidence="1">The sequence shown here is derived from an EMBL/GenBank/DDBJ whole genome shotgun (WGS) entry which is preliminary data.</text>
</comment>
<dbReference type="Proteomes" id="UP000091918">
    <property type="component" value="Unassembled WGS sequence"/>
</dbReference>
<organism evidence="1 2">
    <name type="scientific">Emergomyces africanus</name>
    <dbReference type="NCBI Taxonomy" id="1955775"/>
    <lineage>
        <taxon>Eukaryota</taxon>
        <taxon>Fungi</taxon>
        <taxon>Dikarya</taxon>
        <taxon>Ascomycota</taxon>
        <taxon>Pezizomycotina</taxon>
        <taxon>Eurotiomycetes</taxon>
        <taxon>Eurotiomycetidae</taxon>
        <taxon>Onygenales</taxon>
        <taxon>Ajellomycetaceae</taxon>
        <taxon>Emergomyces</taxon>
    </lineage>
</organism>
<accession>A0A1B7NPL3</accession>
<dbReference type="EMBL" id="LGUA01001347">
    <property type="protein sequence ID" value="OAX78729.1"/>
    <property type="molecule type" value="Genomic_DNA"/>
</dbReference>
<protein>
    <submittedName>
        <fullName evidence="1">Uncharacterized protein</fullName>
    </submittedName>
</protein>
<proteinExistence type="predicted"/>
<dbReference type="OrthoDB" id="408373at2759"/>
<dbReference type="InterPro" id="IPR029058">
    <property type="entry name" value="AB_hydrolase_fold"/>
</dbReference>
<evidence type="ECO:0000313" key="1">
    <source>
        <dbReference type="EMBL" id="OAX78729.1"/>
    </source>
</evidence>
<reference evidence="1 2" key="1">
    <citation type="submission" date="2015-07" db="EMBL/GenBank/DDBJ databases">
        <title>Emmonsia species relationships and genome sequence.</title>
        <authorList>
            <person name="Cuomo C.A."/>
            <person name="Schwartz I.S."/>
            <person name="Kenyon C."/>
            <person name="de Hoog G.S."/>
            <person name="Govender N.P."/>
            <person name="Botha A."/>
            <person name="Moreno L."/>
            <person name="de Vries M."/>
            <person name="Munoz J.F."/>
            <person name="Stielow J.B."/>
        </authorList>
    </citation>
    <scope>NUCLEOTIDE SEQUENCE [LARGE SCALE GENOMIC DNA]</scope>
    <source>
        <strain evidence="1 2">CBS 136260</strain>
    </source>
</reference>
<name>A0A1B7NPL3_9EURO</name>
<keyword evidence="2" id="KW-1185">Reference proteome</keyword>
<dbReference type="AlphaFoldDB" id="A0A1B7NPL3"/>
<sequence length="67" mass="7280">MAFGAGIPRDRIEILDDAGHSPMISRPREVAGFIQRAAGDGVGIGGREMDLEWRQMTGKVQLDKIEG</sequence>
<evidence type="ECO:0000313" key="2">
    <source>
        <dbReference type="Proteomes" id="UP000091918"/>
    </source>
</evidence>
<gene>
    <name evidence="1" type="ORF">ACJ72_06961</name>
</gene>
<dbReference type="Gene3D" id="3.40.50.1820">
    <property type="entry name" value="alpha/beta hydrolase"/>
    <property type="match status" value="1"/>
</dbReference>